<dbReference type="PIRSF" id="PIRSF017082">
    <property type="entry name" value="YflP"/>
    <property type="match status" value="1"/>
</dbReference>
<gene>
    <name evidence="3" type="ORF">HB662_21480</name>
</gene>
<accession>A0ABX1F4S0</accession>
<evidence type="ECO:0000313" key="4">
    <source>
        <dbReference type="Proteomes" id="UP000765160"/>
    </source>
</evidence>
<reference evidence="3 4" key="1">
    <citation type="submission" date="2020-03" db="EMBL/GenBank/DDBJ databases">
        <title>Roseomonas selenitidurans sp. nov. isolated from soil.</title>
        <authorList>
            <person name="Liu H."/>
        </authorList>
    </citation>
    <scope>NUCLEOTIDE SEQUENCE [LARGE SCALE GENOMIC DNA]</scope>
    <source>
        <strain evidence="3 4">JCM 15073</strain>
    </source>
</reference>
<protein>
    <submittedName>
        <fullName evidence="3">Tripartite tricarboxylate transporter substrate binding protein</fullName>
    </submittedName>
</protein>
<proteinExistence type="inferred from homology"/>
<dbReference type="Proteomes" id="UP000765160">
    <property type="component" value="Unassembled WGS sequence"/>
</dbReference>
<dbReference type="InterPro" id="IPR042100">
    <property type="entry name" value="Bug_dom1"/>
</dbReference>
<feature type="chain" id="PRO_5046443046" evidence="2">
    <location>
        <begin position="22"/>
        <end position="324"/>
    </location>
</feature>
<sequence length="324" mass="34273">MRRRDLFAAATALAAPHVAWAQAAWAPSRPVTMIVPLGPGSTADILARTLADIWTQRLGQPVVVENRPSAGGIVATETLKNAPPDGHTIGLASQGTLVFNPFLHANLRYDPRRDFTLVAPFAVVTNALVVPRNSPHRTVADLVAAAKAQPGQINFSSGGNGTSHHISMALFAQVSGTQLVHVPYRTAPAGILAVIAGEVQAGCYNIPTVLTQIRAGELRALAVTSAGRSEFLPDVPSLQEAGLAGYELTTWMGLVLPAGAAPPVVARLAAETDRALADDAVWARLRQQGFERIPRMDPAAFARFLEADLAKWKPIFDAAGTRAD</sequence>
<evidence type="ECO:0000256" key="2">
    <source>
        <dbReference type="SAM" id="SignalP"/>
    </source>
</evidence>
<dbReference type="PANTHER" id="PTHR42928">
    <property type="entry name" value="TRICARBOXYLATE-BINDING PROTEIN"/>
    <property type="match status" value="1"/>
</dbReference>
<dbReference type="Gene3D" id="3.40.190.10">
    <property type="entry name" value="Periplasmic binding protein-like II"/>
    <property type="match status" value="1"/>
</dbReference>
<comment type="similarity">
    <text evidence="1">Belongs to the UPF0065 (bug) family.</text>
</comment>
<name>A0ABX1F4S0_9PROT</name>
<dbReference type="PANTHER" id="PTHR42928:SF5">
    <property type="entry name" value="BLR1237 PROTEIN"/>
    <property type="match status" value="1"/>
</dbReference>
<dbReference type="EMBL" id="JAAVTX010000006">
    <property type="protein sequence ID" value="NKE47364.1"/>
    <property type="molecule type" value="Genomic_DNA"/>
</dbReference>
<comment type="caution">
    <text evidence="3">The sequence shown here is derived from an EMBL/GenBank/DDBJ whole genome shotgun (WGS) entry which is preliminary data.</text>
</comment>
<dbReference type="SUPFAM" id="SSF53850">
    <property type="entry name" value="Periplasmic binding protein-like II"/>
    <property type="match status" value="1"/>
</dbReference>
<organism evidence="3 4">
    <name type="scientific">Falsiroseomonas frigidaquae</name>
    <dbReference type="NCBI Taxonomy" id="487318"/>
    <lineage>
        <taxon>Bacteria</taxon>
        <taxon>Pseudomonadati</taxon>
        <taxon>Pseudomonadota</taxon>
        <taxon>Alphaproteobacteria</taxon>
        <taxon>Acetobacterales</taxon>
        <taxon>Roseomonadaceae</taxon>
        <taxon>Falsiroseomonas</taxon>
    </lineage>
</organism>
<feature type="signal peptide" evidence="2">
    <location>
        <begin position="1"/>
        <end position="21"/>
    </location>
</feature>
<dbReference type="Gene3D" id="3.40.190.150">
    <property type="entry name" value="Bordetella uptake gene, domain 1"/>
    <property type="match status" value="1"/>
</dbReference>
<dbReference type="Pfam" id="PF03401">
    <property type="entry name" value="TctC"/>
    <property type="match status" value="1"/>
</dbReference>
<dbReference type="InterPro" id="IPR005064">
    <property type="entry name" value="BUG"/>
</dbReference>
<dbReference type="RefSeq" id="WP_168052604.1">
    <property type="nucleotide sequence ID" value="NZ_JAATJR010000006.1"/>
</dbReference>
<evidence type="ECO:0000313" key="3">
    <source>
        <dbReference type="EMBL" id="NKE47364.1"/>
    </source>
</evidence>
<dbReference type="CDD" id="cd07012">
    <property type="entry name" value="PBP2_Bug_TTT"/>
    <property type="match status" value="1"/>
</dbReference>
<evidence type="ECO:0000256" key="1">
    <source>
        <dbReference type="ARBA" id="ARBA00006987"/>
    </source>
</evidence>
<keyword evidence="2" id="KW-0732">Signal</keyword>
<keyword evidence="4" id="KW-1185">Reference proteome</keyword>